<dbReference type="InterPro" id="IPR002196">
    <property type="entry name" value="Glyco_hydro_24"/>
</dbReference>
<keyword evidence="10" id="KW-1185">Reference proteome</keyword>
<dbReference type="GO" id="GO:0009253">
    <property type="term" value="P:peptidoglycan catabolic process"/>
    <property type="evidence" value="ECO:0007669"/>
    <property type="project" value="InterPro"/>
</dbReference>
<dbReference type="GO" id="GO:0031640">
    <property type="term" value="P:killing of cells of another organism"/>
    <property type="evidence" value="ECO:0007669"/>
    <property type="project" value="UniProtKB-KW"/>
</dbReference>
<gene>
    <name evidence="9" type="ORF">A8V01_09855</name>
</gene>
<dbReference type="Gene3D" id="1.10.530.40">
    <property type="match status" value="1"/>
</dbReference>
<dbReference type="CDD" id="cd00737">
    <property type="entry name" value="lyz_endolysin_autolysin"/>
    <property type="match status" value="1"/>
</dbReference>
<evidence type="ECO:0000256" key="5">
    <source>
        <dbReference type="ARBA" id="ARBA00023200"/>
    </source>
</evidence>
<dbReference type="InterPro" id="IPR023347">
    <property type="entry name" value="Lysozyme_dom_sf"/>
</dbReference>
<evidence type="ECO:0000256" key="6">
    <source>
        <dbReference type="ARBA" id="ARBA00023295"/>
    </source>
</evidence>
<evidence type="ECO:0000313" key="9">
    <source>
        <dbReference type="EMBL" id="PNU02171.1"/>
    </source>
</evidence>
<sequence length="211" mass="22531">MNRKPIFDAVRKMLGRSFTQAEVNALDKAIDLATGGLTASLPPEPAAPSPPSSPGVSGRTLGAAGSKLIKKWEGCARRLADGTFAAYPDPGSADGKPWTIGWGSTGPDVKKGVIWTQAQCDARFDIDMVDYVKEVAAFIGTAPTSQNQFDALVSFHYNTGKIASSTLGKRHKEGKFPAAQAEFGKWIYNDGKPMNGLKNRRADEAKLYAAP</sequence>
<proteinExistence type="inferred from homology"/>
<dbReference type="PANTHER" id="PTHR38107">
    <property type="match status" value="1"/>
</dbReference>
<comment type="similarity">
    <text evidence="7">Belongs to the glycosyl hydrolase 24 family.</text>
</comment>
<dbReference type="EC" id="3.2.1.17" evidence="7"/>
<dbReference type="Proteomes" id="UP000236327">
    <property type="component" value="Unassembled WGS sequence"/>
</dbReference>
<dbReference type="InterPro" id="IPR023346">
    <property type="entry name" value="Lysozyme-like_dom_sf"/>
</dbReference>
<organism evidence="9 10">
    <name type="scientific">Novosphingobium guangzhouense</name>
    <dbReference type="NCBI Taxonomy" id="1850347"/>
    <lineage>
        <taxon>Bacteria</taxon>
        <taxon>Pseudomonadati</taxon>
        <taxon>Pseudomonadota</taxon>
        <taxon>Alphaproteobacteria</taxon>
        <taxon>Sphingomonadales</taxon>
        <taxon>Sphingomonadaceae</taxon>
        <taxon>Novosphingobium</taxon>
    </lineage>
</organism>
<accession>A0A2K2FTR0</accession>
<keyword evidence="6 7" id="KW-0326">Glycosidase</keyword>
<dbReference type="GO" id="GO:0003796">
    <property type="term" value="F:lysozyme activity"/>
    <property type="evidence" value="ECO:0007669"/>
    <property type="project" value="UniProtKB-EC"/>
</dbReference>
<comment type="caution">
    <text evidence="9">The sequence shown here is derived from an EMBL/GenBank/DDBJ whole genome shotgun (WGS) entry which is preliminary data.</text>
</comment>
<evidence type="ECO:0000256" key="8">
    <source>
        <dbReference type="SAM" id="MobiDB-lite"/>
    </source>
</evidence>
<evidence type="ECO:0000256" key="1">
    <source>
        <dbReference type="ARBA" id="ARBA00000632"/>
    </source>
</evidence>
<evidence type="ECO:0000256" key="7">
    <source>
        <dbReference type="RuleBase" id="RU003788"/>
    </source>
</evidence>
<dbReference type="PANTHER" id="PTHR38107:SF3">
    <property type="entry name" value="LYSOZYME RRRD-RELATED"/>
    <property type="match status" value="1"/>
</dbReference>
<protein>
    <recommendedName>
        <fullName evidence="7">Lysozyme</fullName>
        <ecNumber evidence="7">3.2.1.17</ecNumber>
    </recommendedName>
</protein>
<comment type="catalytic activity">
    <reaction evidence="1 7">
        <text>Hydrolysis of (1-&gt;4)-beta-linkages between N-acetylmuramic acid and N-acetyl-D-glucosamine residues in a peptidoglycan and between N-acetyl-D-glucosamine residues in chitodextrins.</text>
        <dbReference type="EC" id="3.2.1.17"/>
    </reaction>
</comment>
<dbReference type="GO" id="GO:0042742">
    <property type="term" value="P:defense response to bacterium"/>
    <property type="evidence" value="ECO:0007669"/>
    <property type="project" value="UniProtKB-KW"/>
</dbReference>
<dbReference type="SUPFAM" id="SSF53955">
    <property type="entry name" value="Lysozyme-like"/>
    <property type="match status" value="1"/>
</dbReference>
<name>A0A2K2FTR0_9SPHN</name>
<feature type="region of interest" description="Disordered" evidence="8">
    <location>
        <begin position="37"/>
        <end position="60"/>
    </location>
</feature>
<dbReference type="HAMAP" id="MF_04110">
    <property type="entry name" value="ENDOLYSIN_T4"/>
    <property type="match status" value="1"/>
</dbReference>
<dbReference type="InterPro" id="IPR034690">
    <property type="entry name" value="Endolysin_T4_type"/>
</dbReference>
<evidence type="ECO:0000313" key="10">
    <source>
        <dbReference type="Proteomes" id="UP000236327"/>
    </source>
</evidence>
<evidence type="ECO:0000256" key="4">
    <source>
        <dbReference type="ARBA" id="ARBA00022801"/>
    </source>
</evidence>
<keyword evidence="5" id="KW-1035">Host cytoplasm</keyword>
<keyword evidence="2 7" id="KW-0929">Antimicrobial</keyword>
<dbReference type="EMBL" id="LYMM01000084">
    <property type="protein sequence ID" value="PNU02171.1"/>
    <property type="molecule type" value="Genomic_DNA"/>
</dbReference>
<dbReference type="OrthoDB" id="5327667at2"/>
<evidence type="ECO:0000256" key="3">
    <source>
        <dbReference type="ARBA" id="ARBA00022638"/>
    </source>
</evidence>
<dbReference type="InterPro" id="IPR033907">
    <property type="entry name" value="Endolysin_autolysin"/>
</dbReference>
<keyword evidence="3 7" id="KW-0081">Bacteriolytic enzyme</keyword>
<dbReference type="AlphaFoldDB" id="A0A2K2FTR0"/>
<reference evidence="9 10" key="1">
    <citation type="submission" date="2016-05" db="EMBL/GenBank/DDBJ databases">
        <title>Complete genome sequence of Novosphingobium guangzhouense SA925(T).</title>
        <authorList>
            <person name="Sha S."/>
        </authorList>
    </citation>
    <scope>NUCLEOTIDE SEQUENCE [LARGE SCALE GENOMIC DNA]</scope>
    <source>
        <strain evidence="9 10">SA925</strain>
    </source>
</reference>
<feature type="compositionally biased region" description="Pro residues" evidence="8">
    <location>
        <begin position="42"/>
        <end position="53"/>
    </location>
</feature>
<dbReference type="Pfam" id="PF00959">
    <property type="entry name" value="Phage_lysozyme"/>
    <property type="match status" value="1"/>
</dbReference>
<dbReference type="InterPro" id="IPR051018">
    <property type="entry name" value="Bacteriophage_GH24"/>
</dbReference>
<dbReference type="RefSeq" id="WP_103098950.1">
    <property type="nucleotide sequence ID" value="NZ_LYMM01000084.1"/>
</dbReference>
<keyword evidence="4 7" id="KW-0378">Hydrolase</keyword>
<dbReference type="GO" id="GO:0016998">
    <property type="term" value="P:cell wall macromolecule catabolic process"/>
    <property type="evidence" value="ECO:0007669"/>
    <property type="project" value="InterPro"/>
</dbReference>
<evidence type="ECO:0000256" key="2">
    <source>
        <dbReference type="ARBA" id="ARBA00022529"/>
    </source>
</evidence>